<dbReference type="InterPro" id="IPR002501">
    <property type="entry name" value="PsdUridine_synth_N"/>
</dbReference>
<organism evidence="4 5">
    <name type="scientific">Electrophorus voltai</name>
    <dbReference type="NCBI Taxonomy" id="2609070"/>
    <lineage>
        <taxon>Eukaryota</taxon>
        <taxon>Metazoa</taxon>
        <taxon>Chordata</taxon>
        <taxon>Craniata</taxon>
        <taxon>Vertebrata</taxon>
        <taxon>Euteleostomi</taxon>
        <taxon>Actinopterygii</taxon>
        <taxon>Neopterygii</taxon>
        <taxon>Teleostei</taxon>
        <taxon>Ostariophysi</taxon>
        <taxon>Gymnotiformes</taxon>
        <taxon>Gymnotoidei</taxon>
        <taxon>Gymnotidae</taxon>
        <taxon>Electrophorus</taxon>
    </lineage>
</organism>
<evidence type="ECO:0000313" key="4">
    <source>
        <dbReference type="EMBL" id="KAK1796563.1"/>
    </source>
</evidence>
<dbReference type="InterPro" id="IPR006439">
    <property type="entry name" value="HAD-SF_hydro_IA"/>
</dbReference>
<dbReference type="Pfam" id="PF01509">
    <property type="entry name" value="TruB_N"/>
    <property type="match status" value="1"/>
</dbReference>
<reference evidence="4" key="1">
    <citation type="submission" date="2023-03" db="EMBL/GenBank/DDBJ databases">
        <title>Electrophorus voltai genome.</title>
        <authorList>
            <person name="Bian C."/>
        </authorList>
    </citation>
    <scope>NUCLEOTIDE SEQUENCE</scope>
    <source>
        <strain evidence="4">CB-2022</strain>
        <tissue evidence="4">Muscle</tissue>
    </source>
</reference>
<gene>
    <name evidence="4" type="ORF">P4O66_009600</name>
</gene>
<dbReference type="Gene3D" id="3.30.2350.10">
    <property type="entry name" value="Pseudouridine synthase"/>
    <property type="match status" value="1"/>
</dbReference>
<dbReference type="SUPFAM" id="SSF56784">
    <property type="entry name" value="HAD-like"/>
    <property type="match status" value="1"/>
</dbReference>
<dbReference type="Proteomes" id="UP001239994">
    <property type="component" value="Unassembled WGS sequence"/>
</dbReference>
<dbReference type="SFLD" id="SFLDG01129">
    <property type="entry name" value="C1.5:_HAD__Beta-PGM__Phosphata"/>
    <property type="match status" value="1"/>
</dbReference>
<dbReference type="PANTHER" id="PTHR13195">
    <property type="entry name" value="PSEUDOURIDINE SYNTHASE-RELATED"/>
    <property type="match status" value="1"/>
</dbReference>
<dbReference type="InterPro" id="IPR011949">
    <property type="entry name" value="HAD-SF_hydro_IA_REG-2-like"/>
</dbReference>
<evidence type="ECO:0000256" key="2">
    <source>
        <dbReference type="ARBA" id="ARBA00015556"/>
    </source>
</evidence>
<dbReference type="InterPro" id="IPR023214">
    <property type="entry name" value="HAD_sf"/>
</dbReference>
<dbReference type="NCBIfam" id="TIGR01549">
    <property type="entry name" value="HAD-SF-IA-v1"/>
    <property type="match status" value="1"/>
</dbReference>
<proteinExistence type="inferred from homology"/>
<dbReference type="AlphaFoldDB" id="A0AAD9DXC1"/>
<dbReference type="SFLD" id="SFLDS00003">
    <property type="entry name" value="Haloacid_Dehalogenase"/>
    <property type="match status" value="1"/>
</dbReference>
<dbReference type="InterPro" id="IPR036412">
    <property type="entry name" value="HAD-like_sf"/>
</dbReference>
<dbReference type="GO" id="GO:0001522">
    <property type="term" value="P:pseudouridine synthesis"/>
    <property type="evidence" value="ECO:0007669"/>
    <property type="project" value="InterPro"/>
</dbReference>
<dbReference type="NCBIfam" id="TIGR02252">
    <property type="entry name" value="DREG-2"/>
    <property type="match status" value="1"/>
</dbReference>
<accession>A0AAD9DXC1</accession>
<dbReference type="GO" id="GO:0003723">
    <property type="term" value="F:RNA binding"/>
    <property type="evidence" value="ECO:0007669"/>
    <property type="project" value="InterPro"/>
</dbReference>
<keyword evidence="5" id="KW-1185">Reference proteome</keyword>
<evidence type="ECO:0000259" key="3">
    <source>
        <dbReference type="Pfam" id="PF01509"/>
    </source>
</evidence>
<dbReference type="SUPFAM" id="SSF55120">
    <property type="entry name" value="Pseudouridine synthase"/>
    <property type="match status" value="1"/>
</dbReference>
<comment type="caution">
    <text evidence="4">The sequence shown here is derived from an EMBL/GenBank/DDBJ whole genome shotgun (WGS) entry which is preliminary data.</text>
</comment>
<dbReference type="GO" id="GO:0009982">
    <property type="term" value="F:pseudouridine synthase activity"/>
    <property type="evidence" value="ECO:0007669"/>
    <property type="project" value="InterPro"/>
</dbReference>
<dbReference type="InterPro" id="IPR044924">
    <property type="entry name" value="HAD-SF_hydro_IA_REG-2-like_cap"/>
</dbReference>
<dbReference type="EMBL" id="JAROKS010000015">
    <property type="protein sequence ID" value="KAK1796563.1"/>
    <property type="molecule type" value="Genomic_DNA"/>
</dbReference>
<protein>
    <recommendedName>
        <fullName evidence="2">Haloacid dehalogenase-like hydrolase domain-containing protein 3</fullName>
    </recommendedName>
</protein>
<feature type="domain" description="Pseudouridine synthase II N-terminal" evidence="3">
    <location>
        <begin position="91"/>
        <end position="227"/>
    </location>
</feature>
<dbReference type="InterPro" id="IPR039048">
    <property type="entry name" value="Trub2"/>
</dbReference>
<dbReference type="InterPro" id="IPR020103">
    <property type="entry name" value="PsdUridine_synth_cat_dom_sf"/>
</dbReference>
<dbReference type="GO" id="GO:0006396">
    <property type="term" value="P:RNA processing"/>
    <property type="evidence" value="ECO:0007669"/>
    <property type="project" value="InterPro"/>
</dbReference>
<dbReference type="Gene3D" id="3.40.50.1000">
    <property type="entry name" value="HAD superfamily/HAD-like"/>
    <property type="match status" value="1"/>
</dbReference>
<sequence length="595" mass="66543">MATQAVRLFRKLDGLFAVYKPQGVHWKLVRDTVETNLLKAVNSFSPPAPQCMVQFQVLPSGETSNSTNLTVTASKLPTLSDHPLVAGPQFNNIRVGVGHRLDAFSSGVLVLGLGNGNTALDSLYRSHVSRDYILEGQFGMATNDFTHTGRIIERSTYEHITQDKLEHVLAMIQGANQKALIMYSQVDLHTQEAYELAVKGMLHPQYKSPPILTGLRCLHFQLPHFTLGKNITEVQCVNETQKYLRKLLHEVGLELRSTAVCNKVRRTRDGPFKIEDALTHRNWTADAIIPSVTYFHRTTQKIRKNDRKAVNQLDGMAEAQDQIGNRTTHVEPGTHQKAGSQNLASEALMDSKQTMRGPVRWVLWDIKDTLLKVRRSVGEQYYCESVRAGLKLLPTQLETAFRQAYLQHVQLYPNYGITLGMNSQVWWTQVVKNTFSQCGVQDTALLDTLASNLYQNFCGPENWEVFPDSNSVLKSCSALGVKQGVVSNFDSRLEGVLQGCGLLTHFSFLLTSEGAGVAKPDKAIFTQALKKCAVPAKNVAHVGDNYINDYLASRSLGIRGYLLDRQGHQEHLDVPPQHRLQSLDELPTRLQQETD</sequence>
<dbReference type="Gene3D" id="1.10.150.720">
    <property type="entry name" value="Haloacid dehalogenase-like hydrolase"/>
    <property type="match status" value="1"/>
</dbReference>
<dbReference type="Pfam" id="PF00702">
    <property type="entry name" value="Hydrolase"/>
    <property type="match status" value="1"/>
</dbReference>
<dbReference type="PANTHER" id="PTHR13195:SF0">
    <property type="entry name" value="PSEUDOURIDYLATE SYNTHASE TRUB2, MITOCHONDRIAL"/>
    <property type="match status" value="1"/>
</dbReference>
<evidence type="ECO:0000313" key="5">
    <source>
        <dbReference type="Proteomes" id="UP001239994"/>
    </source>
</evidence>
<comment type="similarity">
    <text evidence="1">Belongs to the pseudouridine synthase TruB family.</text>
</comment>
<dbReference type="CDD" id="cd16415">
    <property type="entry name" value="HAD_dREG-2_like"/>
    <property type="match status" value="1"/>
</dbReference>
<name>A0AAD9DXC1_9TELE</name>
<evidence type="ECO:0000256" key="1">
    <source>
        <dbReference type="ARBA" id="ARBA00008999"/>
    </source>
</evidence>